<gene>
    <name evidence="1" type="ORF">LTR37_017099</name>
</gene>
<dbReference type="Proteomes" id="UP001281147">
    <property type="component" value="Unassembled WGS sequence"/>
</dbReference>
<comment type="caution">
    <text evidence="1">The sequence shown here is derived from an EMBL/GenBank/DDBJ whole genome shotgun (WGS) entry which is preliminary data.</text>
</comment>
<organism evidence="1 2">
    <name type="scientific">Vermiconidia calcicola</name>
    <dbReference type="NCBI Taxonomy" id="1690605"/>
    <lineage>
        <taxon>Eukaryota</taxon>
        <taxon>Fungi</taxon>
        <taxon>Dikarya</taxon>
        <taxon>Ascomycota</taxon>
        <taxon>Pezizomycotina</taxon>
        <taxon>Dothideomycetes</taxon>
        <taxon>Dothideomycetidae</taxon>
        <taxon>Mycosphaerellales</taxon>
        <taxon>Extremaceae</taxon>
        <taxon>Vermiconidia</taxon>
    </lineage>
</organism>
<name>A0ACC3MLZ7_9PEZI</name>
<sequence length="261" mass="28883">MSRTTRDEKARLQLLAASGKAQAQNFLRQAKPSGREGLRILIDAEDWKAIDKAARQEQQQRIDAKVQAEQEIAVATGEEGRDDVHEDLDAASLKDGEMSESDQDGQETTDAVGGRKRRLSSVTLSSGGEDEEPRKAVKPYTPRQRSSTSSPRKLPWLNGPSPRKQTSPKPLRQEHKVKTVAKPGSRKKASVPSGTVNNPATQKHSKEHAIEISDDEDEGGIATGVDHQIRKLAQKKRELSRSVQAIVREIYLLKKERASML</sequence>
<protein>
    <submittedName>
        <fullName evidence="1">Uncharacterized protein</fullName>
    </submittedName>
</protein>
<evidence type="ECO:0000313" key="2">
    <source>
        <dbReference type="Proteomes" id="UP001281147"/>
    </source>
</evidence>
<dbReference type="EMBL" id="JAUTXU010000214">
    <property type="protein sequence ID" value="KAK3698141.1"/>
    <property type="molecule type" value="Genomic_DNA"/>
</dbReference>
<evidence type="ECO:0000313" key="1">
    <source>
        <dbReference type="EMBL" id="KAK3698141.1"/>
    </source>
</evidence>
<proteinExistence type="predicted"/>
<keyword evidence="2" id="KW-1185">Reference proteome</keyword>
<reference evidence="1" key="1">
    <citation type="submission" date="2023-07" db="EMBL/GenBank/DDBJ databases">
        <title>Black Yeasts Isolated from many extreme environments.</title>
        <authorList>
            <person name="Coleine C."/>
            <person name="Stajich J.E."/>
            <person name="Selbmann L."/>
        </authorList>
    </citation>
    <scope>NUCLEOTIDE SEQUENCE</scope>
    <source>
        <strain evidence="1">CCFEE 5714</strain>
    </source>
</reference>
<accession>A0ACC3MLZ7</accession>